<evidence type="ECO:0000256" key="2">
    <source>
        <dbReference type="ARBA" id="ARBA00023315"/>
    </source>
</evidence>
<sequence length="321" mass="33924">MTRDPTLRWSALAEQDAPAWSRLVHVLAEADGTDETYSPEDLAEELTEAGVEAAADTWGVWDGTEMVAYGQLRVSPALTAGGLVRADLDGGVHPAWRGHGIATGLFERMEPRAAELAARRHPGAPVQLRASGGVEGADARAFLAGRGYEPVRWFTDMARPLPGTPVGGGSGGGRVEPYDDAMGEELRRAHNAAFADHWGSTARTPEAWADLVGARGNRKELWRVARDADGRVLAYCLAGQWAEGSLYVSLVGTRPEARGRGLARAVLAGTVAAAASAGEWATIELTVDSASPTRADALYTSVGFAPVRTRATCARILGARD</sequence>
<feature type="domain" description="N-acetyltransferase" evidence="3">
    <location>
        <begin position="173"/>
        <end position="321"/>
    </location>
</feature>
<dbReference type="SUPFAM" id="SSF55729">
    <property type="entry name" value="Acyl-CoA N-acyltransferases (Nat)"/>
    <property type="match status" value="2"/>
</dbReference>
<dbReference type="InterPro" id="IPR000182">
    <property type="entry name" value="GNAT_dom"/>
</dbReference>
<dbReference type="InterPro" id="IPR050832">
    <property type="entry name" value="Bact_Acetyltransf"/>
</dbReference>
<proteinExistence type="predicted"/>
<protein>
    <submittedName>
        <fullName evidence="4">GNAT family acetyltransferase</fullName>
    </submittedName>
</protein>
<keyword evidence="1" id="KW-0808">Transferase</keyword>
<dbReference type="PANTHER" id="PTHR43877:SF1">
    <property type="entry name" value="ACETYLTRANSFERASE"/>
    <property type="match status" value="1"/>
</dbReference>
<dbReference type="CDD" id="cd04301">
    <property type="entry name" value="NAT_SF"/>
    <property type="match status" value="2"/>
</dbReference>
<comment type="caution">
    <text evidence="4">The sequence shown here is derived from an EMBL/GenBank/DDBJ whole genome shotgun (WGS) entry which is preliminary data.</text>
</comment>
<reference evidence="4" key="1">
    <citation type="journal article" date="2014" name="Int. J. Syst. Evol. Microbiol.">
        <title>Complete genome sequence of Corynebacterium casei LMG S-19264T (=DSM 44701T), isolated from a smear-ripened cheese.</title>
        <authorList>
            <consortium name="US DOE Joint Genome Institute (JGI-PGF)"/>
            <person name="Walter F."/>
            <person name="Albersmeier A."/>
            <person name="Kalinowski J."/>
            <person name="Ruckert C."/>
        </authorList>
    </citation>
    <scope>NUCLEOTIDE SEQUENCE</scope>
    <source>
        <strain evidence="4">CGMCC 1.12187</strain>
    </source>
</reference>
<dbReference type="AlphaFoldDB" id="A0A917GNC5"/>
<dbReference type="RefSeq" id="WP_188535526.1">
    <property type="nucleotide sequence ID" value="NZ_BMEQ01000005.1"/>
</dbReference>
<reference evidence="4" key="2">
    <citation type="submission" date="2020-09" db="EMBL/GenBank/DDBJ databases">
        <authorList>
            <person name="Sun Q."/>
            <person name="Zhou Y."/>
        </authorList>
    </citation>
    <scope>NUCLEOTIDE SEQUENCE</scope>
    <source>
        <strain evidence="4">CGMCC 1.12187</strain>
    </source>
</reference>
<accession>A0A917GNC5</accession>
<gene>
    <name evidence="4" type="ORF">GCM10011374_13620</name>
</gene>
<feature type="domain" description="N-acetyltransferase" evidence="3">
    <location>
        <begin position="7"/>
        <end position="162"/>
    </location>
</feature>
<evidence type="ECO:0000313" key="4">
    <source>
        <dbReference type="EMBL" id="GGG52164.1"/>
    </source>
</evidence>
<dbReference type="Pfam" id="PF00583">
    <property type="entry name" value="Acetyltransf_1"/>
    <property type="match status" value="2"/>
</dbReference>
<evidence type="ECO:0000259" key="3">
    <source>
        <dbReference type="PROSITE" id="PS51186"/>
    </source>
</evidence>
<evidence type="ECO:0000313" key="5">
    <source>
        <dbReference type="Proteomes" id="UP000638848"/>
    </source>
</evidence>
<evidence type="ECO:0000256" key="1">
    <source>
        <dbReference type="ARBA" id="ARBA00022679"/>
    </source>
</evidence>
<keyword evidence="5" id="KW-1185">Reference proteome</keyword>
<organism evidence="4 5">
    <name type="scientific">Kocuria dechangensis</name>
    <dbReference type="NCBI Taxonomy" id="1176249"/>
    <lineage>
        <taxon>Bacteria</taxon>
        <taxon>Bacillati</taxon>
        <taxon>Actinomycetota</taxon>
        <taxon>Actinomycetes</taxon>
        <taxon>Micrococcales</taxon>
        <taxon>Micrococcaceae</taxon>
        <taxon>Kocuria</taxon>
    </lineage>
</organism>
<name>A0A917GNC5_9MICC</name>
<dbReference type="PROSITE" id="PS51186">
    <property type="entry name" value="GNAT"/>
    <property type="match status" value="2"/>
</dbReference>
<dbReference type="PANTHER" id="PTHR43877">
    <property type="entry name" value="AMINOALKYLPHOSPHONATE N-ACETYLTRANSFERASE-RELATED-RELATED"/>
    <property type="match status" value="1"/>
</dbReference>
<dbReference type="Proteomes" id="UP000638848">
    <property type="component" value="Unassembled WGS sequence"/>
</dbReference>
<dbReference type="InterPro" id="IPR016181">
    <property type="entry name" value="Acyl_CoA_acyltransferase"/>
</dbReference>
<dbReference type="GO" id="GO:0016747">
    <property type="term" value="F:acyltransferase activity, transferring groups other than amino-acyl groups"/>
    <property type="evidence" value="ECO:0007669"/>
    <property type="project" value="InterPro"/>
</dbReference>
<dbReference type="Gene3D" id="3.40.630.30">
    <property type="match status" value="1"/>
</dbReference>
<keyword evidence="2" id="KW-0012">Acyltransferase</keyword>
<dbReference type="EMBL" id="BMEQ01000005">
    <property type="protein sequence ID" value="GGG52164.1"/>
    <property type="molecule type" value="Genomic_DNA"/>
</dbReference>